<name>A0A0C9T750_SPHS4</name>
<dbReference type="HOGENOM" id="CLU_1836428_0_0_1"/>
<reference evidence="1 2" key="1">
    <citation type="submission" date="2014-06" db="EMBL/GenBank/DDBJ databases">
        <title>Evolutionary Origins and Diversification of the Mycorrhizal Mutualists.</title>
        <authorList>
            <consortium name="DOE Joint Genome Institute"/>
            <consortium name="Mycorrhizal Genomics Consortium"/>
            <person name="Kohler A."/>
            <person name="Kuo A."/>
            <person name="Nagy L.G."/>
            <person name="Floudas D."/>
            <person name="Copeland A."/>
            <person name="Barry K.W."/>
            <person name="Cichocki N."/>
            <person name="Veneault-Fourrey C."/>
            <person name="LaButti K."/>
            <person name="Lindquist E.A."/>
            <person name="Lipzen A."/>
            <person name="Lundell T."/>
            <person name="Morin E."/>
            <person name="Murat C."/>
            <person name="Riley R."/>
            <person name="Ohm R."/>
            <person name="Sun H."/>
            <person name="Tunlid A."/>
            <person name="Henrissat B."/>
            <person name="Grigoriev I.V."/>
            <person name="Hibbett D.S."/>
            <person name="Martin F."/>
        </authorList>
    </citation>
    <scope>NUCLEOTIDE SEQUENCE [LARGE SCALE GENOMIC DNA]</scope>
    <source>
        <strain evidence="1 2">SS14</strain>
    </source>
</reference>
<accession>A0A0C9T750</accession>
<keyword evidence="2" id="KW-1185">Reference proteome</keyword>
<dbReference type="AlphaFoldDB" id="A0A0C9T750"/>
<sequence>MDPTCTQNPPLPEKEQTYRRLVALSSRSNPRPPTRSYAANLIETGYISSTTPHAPPRFPSIQPFLAYDTPPIPPYESPSYPAIPLYHYDAIQHYDPHQHVYDPHFIQHEYPAYTIQHDPLADHYLDNPEPMAGNANGDDA</sequence>
<proteinExistence type="predicted"/>
<gene>
    <name evidence="1" type="ORF">M422DRAFT_274355</name>
</gene>
<dbReference type="Proteomes" id="UP000054279">
    <property type="component" value="Unassembled WGS sequence"/>
</dbReference>
<organism evidence="1 2">
    <name type="scientific">Sphaerobolus stellatus (strain SS14)</name>
    <dbReference type="NCBI Taxonomy" id="990650"/>
    <lineage>
        <taxon>Eukaryota</taxon>
        <taxon>Fungi</taxon>
        <taxon>Dikarya</taxon>
        <taxon>Basidiomycota</taxon>
        <taxon>Agaricomycotina</taxon>
        <taxon>Agaricomycetes</taxon>
        <taxon>Phallomycetidae</taxon>
        <taxon>Geastrales</taxon>
        <taxon>Sphaerobolaceae</taxon>
        <taxon>Sphaerobolus</taxon>
    </lineage>
</organism>
<dbReference type="EMBL" id="KN837457">
    <property type="protein sequence ID" value="KIJ24798.1"/>
    <property type="molecule type" value="Genomic_DNA"/>
</dbReference>
<evidence type="ECO:0000313" key="2">
    <source>
        <dbReference type="Proteomes" id="UP000054279"/>
    </source>
</evidence>
<evidence type="ECO:0000313" key="1">
    <source>
        <dbReference type="EMBL" id="KIJ24798.1"/>
    </source>
</evidence>
<protein>
    <submittedName>
        <fullName evidence="1">Uncharacterized protein</fullName>
    </submittedName>
</protein>